<sequence length="469" mass="52739">MGIKEPETNDEPRKKKSRKEKKSVEAGPPFEEKCSETISKVTAKPTVENLLELKGLMQEAKDDESSRDIVRAGFKLPLVAALMTHYNARLTPLDLAIYDVISAAENLCNVDFNSWSPLVFGDKSADNYKSLQKLGTNLHSRVKPAQVLEYFDAKDVWTTILHMHQKNWTNETMYDERFMLRLLSNLLGPGSEMPRQQFVESNALSLAIVATSSRDANTRKAAYFVLQRFLSLLNALAIETFDAKEVLVFVLRLFKQSVEQEGQHVPNVITQYLARVVKLALRPDQDAFPAVMSYLFQNAGHKLLLDSVPDLPSLLFSTSTLKHKEERNFILDVIRFGCCEHIDFEIIKRRGVLASILSIFSSPLTDQKARTAILDTLKRIVQLKKAAHDLIHNHGLAVWIALQMQNTGVTKFEAGFLGEIFMLALETDAEAGKLLDVRIAGKKILASMNVLVNEKDVQATGRIEELLSQ</sequence>
<feature type="region of interest" description="Disordered" evidence="1">
    <location>
        <begin position="1"/>
        <end position="31"/>
    </location>
</feature>
<keyword evidence="4" id="KW-1185">Reference proteome</keyword>
<dbReference type="GO" id="GO:0000466">
    <property type="term" value="P:maturation of 5.8S rRNA from tricistronic rRNA transcript (SSU-rRNA, 5.8S rRNA, LSU-rRNA)"/>
    <property type="evidence" value="ECO:0007669"/>
    <property type="project" value="TreeGrafter"/>
</dbReference>
<dbReference type="GO" id="GO:0005730">
    <property type="term" value="C:nucleolus"/>
    <property type="evidence" value="ECO:0007669"/>
    <property type="project" value="TreeGrafter"/>
</dbReference>
<dbReference type="PANTHER" id="PTHR13500">
    <property type="entry name" value="NUCLEOLAR PRERIBOSOMAL-ASSOCIATED PROTEIN 1"/>
    <property type="match status" value="1"/>
</dbReference>
<dbReference type="SUPFAM" id="SSF48371">
    <property type="entry name" value="ARM repeat"/>
    <property type="match status" value="1"/>
</dbReference>
<comment type="caution">
    <text evidence="3">The sequence shown here is derived from an EMBL/GenBank/DDBJ whole genome shotgun (WGS) entry which is preliminary data.</text>
</comment>
<evidence type="ECO:0000313" key="3">
    <source>
        <dbReference type="EMBL" id="CAJ0579233.1"/>
    </source>
</evidence>
<organism evidence="3 4">
    <name type="scientific">Mesorhabditis spiculigera</name>
    <dbReference type="NCBI Taxonomy" id="96644"/>
    <lineage>
        <taxon>Eukaryota</taxon>
        <taxon>Metazoa</taxon>
        <taxon>Ecdysozoa</taxon>
        <taxon>Nematoda</taxon>
        <taxon>Chromadorea</taxon>
        <taxon>Rhabditida</taxon>
        <taxon>Rhabditina</taxon>
        <taxon>Rhabditomorpha</taxon>
        <taxon>Rhabditoidea</taxon>
        <taxon>Rhabditidae</taxon>
        <taxon>Mesorhabditinae</taxon>
        <taxon>Mesorhabditis</taxon>
    </lineage>
</organism>
<dbReference type="EMBL" id="CATQJA010002656">
    <property type="protein sequence ID" value="CAJ0579233.1"/>
    <property type="molecule type" value="Genomic_DNA"/>
</dbReference>
<gene>
    <name evidence="3" type="ORF">MSPICULIGERA_LOCUS17460</name>
</gene>
<name>A0AA36D3S4_9BILA</name>
<feature type="non-terminal residue" evidence="3">
    <location>
        <position position="469"/>
    </location>
</feature>
<reference evidence="3" key="1">
    <citation type="submission" date="2023-06" db="EMBL/GenBank/DDBJ databases">
        <authorList>
            <person name="Delattre M."/>
        </authorList>
    </citation>
    <scope>NUCLEOTIDE SEQUENCE</scope>
    <source>
        <strain evidence="3">AF72</strain>
    </source>
</reference>
<proteinExistence type="predicted"/>
<dbReference type="PANTHER" id="PTHR13500:SF0">
    <property type="entry name" value="NUCLEOLAR PRE-RIBOSOMAL-ASSOCIATED PROTEIN 1"/>
    <property type="match status" value="1"/>
</dbReference>
<dbReference type="InterPro" id="IPR039844">
    <property type="entry name" value="URB1"/>
</dbReference>
<accession>A0AA36D3S4</accession>
<evidence type="ECO:0000313" key="4">
    <source>
        <dbReference type="Proteomes" id="UP001177023"/>
    </source>
</evidence>
<dbReference type="InterPro" id="IPR016024">
    <property type="entry name" value="ARM-type_fold"/>
</dbReference>
<feature type="compositionally biased region" description="Basic and acidic residues" evidence="1">
    <location>
        <begin position="1"/>
        <end position="13"/>
    </location>
</feature>
<evidence type="ECO:0000259" key="2">
    <source>
        <dbReference type="Pfam" id="PF16201"/>
    </source>
</evidence>
<evidence type="ECO:0000256" key="1">
    <source>
        <dbReference type="SAM" id="MobiDB-lite"/>
    </source>
</evidence>
<protein>
    <recommendedName>
        <fullName evidence="2">URB1 C-terminal domain-containing protein</fullName>
    </recommendedName>
</protein>
<dbReference type="Proteomes" id="UP001177023">
    <property type="component" value="Unassembled WGS sequence"/>
</dbReference>
<dbReference type="InterPro" id="IPR032436">
    <property type="entry name" value="URB1_C"/>
</dbReference>
<feature type="domain" description="URB1 C-terminal" evidence="2">
    <location>
        <begin position="204"/>
        <end position="399"/>
    </location>
</feature>
<dbReference type="AlphaFoldDB" id="A0AA36D3S4"/>
<dbReference type="GO" id="GO:0000463">
    <property type="term" value="P:maturation of LSU-rRNA from tricistronic rRNA transcript (SSU-rRNA, 5.8S rRNA, LSU-rRNA)"/>
    <property type="evidence" value="ECO:0007669"/>
    <property type="project" value="TreeGrafter"/>
</dbReference>
<dbReference type="Pfam" id="PF16201">
    <property type="entry name" value="NopRA1"/>
    <property type="match status" value="1"/>
</dbReference>